<dbReference type="Proteomes" id="UP000321287">
    <property type="component" value="Unassembled WGS sequence"/>
</dbReference>
<proteinExistence type="predicted"/>
<evidence type="ECO:0000313" key="2">
    <source>
        <dbReference type="EMBL" id="GEL54861.1"/>
    </source>
</evidence>
<gene>
    <name evidence="2" type="ORF">ABO01nite_28680</name>
</gene>
<protein>
    <submittedName>
        <fullName evidence="2">Uncharacterized protein</fullName>
    </submittedName>
</protein>
<dbReference type="EMBL" id="BJVS01000010">
    <property type="protein sequence ID" value="GEL54861.1"/>
    <property type="molecule type" value="Genomic_DNA"/>
</dbReference>
<keyword evidence="3" id="KW-1185">Reference proteome</keyword>
<organism evidence="2 3">
    <name type="scientific">Asaia bogorensis NBRC 16594</name>
    <dbReference type="NCBI Taxonomy" id="1231624"/>
    <lineage>
        <taxon>Bacteria</taxon>
        <taxon>Pseudomonadati</taxon>
        <taxon>Pseudomonadota</taxon>
        <taxon>Alphaproteobacteria</taxon>
        <taxon>Acetobacterales</taxon>
        <taxon>Acetobacteraceae</taxon>
        <taxon>Asaia</taxon>
    </lineage>
</organism>
<dbReference type="AlphaFoldDB" id="A0AAN4R4L3"/>
<feature type="region of interest" description="Disordered" evidence="1">
    <location>
        <begin position="1"/>
        <end position="22"/>
    </location>
</feature>
<sequence length="107" mass="11861">MWAAADSRNLPRRTNHAKRGQGLSGKALDALIALDEIPDLARNALPRTDSSLKRGRDRYFQDAAKSTRGSREAMRRRKKAQRAAGSCLDDGDPFWIAGTHNLSALWS</sequence>
<evidence type="ECO:0000313" key="3">
    <source>
        <dbReference type="Proteomes" id="UP000321287"/>
    </source>
</evidence>
<comment type="caution">
    <text evidence="2">The sequence shown here is derived from an EMBL/GenBank/DDBJ whole genome shotgun (WGS) entry which is preliminary data.</text>
</comment>
<evidence type="ECO:0000256" key="1">
    <source>
        <dbReference type="SAM" id="MobiDB-lite"/>
    </source>
</evidence>
<accession>A0AAN4R4L3</accession>
<reference evidence="2 3" key="1">
    <citation type="submission" date="2019-07" db="EMBL/GenBank/DDBJ databases">
        <title>Whole genome shotgun sequence of Asaia bogorensis NBRC 16594.</title>
        <authorList>
            <person name="Hosoyama A."/>
            <person name="Uohara A."/>
            <person name="Ohji S."/>
            <person name="Ichikawa N."/>
        </authorList>
    </citation>
    <scope>NUCLEOTIDE SEQUENCE [LARGE SCALE GENOMIC DNA]</scope>
    <source>
        <strain evidence="2 3">NBRC 16594</strain>
    </source>
</reference>
<feature type="region of interest" description="Disordered" evidence="1">
    <location>
        <begin position="62"/>
        <end position="86"/>
    </location>
</feature>
<feature type="compositionally biased region" description="Basic residues" evidence="1">
    <location>
        <begin position="10"/>
        <end position="19"/>
    </location>
</feature>
<name>A0AAN4R4L3_9PROT</name>